<sequence length="288" mass="32777">MSASNEVDPGTSPIYLFDDDDDDFVTHHVYNDFDSQGSLSDHGSYSHITSAVKSFKRVEESVQQMPYPSISRAKEPDPFHDTQKTLSPHGHDESNIERDKKTTHAVVEESHQSHFADDSSSKAQIIKEKEHNTQVQDFDGDTSQEIFRETTPAAFDNDSSTQDIDNNLNNMNQQTNGKQELPNLDNVQANQTRRNSVGTLKIYQKVKLVLQSDEEQVRQGQPTSLSHYCRITAPVREGQNTVTNTNIKIPIHKQCANPRYQSKKEEHTNQELPLKQQQQYNHSINSKK</sequence>
<gene>
    <name evidence="2" type="ORF">CU098_006117</name>
</gene>
<evidence type="ECO:0000313" key="3">
    <source>
        <dbReference type="Proteomes" id="UP000253551"/>
    </source>
</evidence>
<keyword evidence="3" id="KW-1185">Reference proteome</keyword>
<feature type="region of interest" description="Disordered" evidence="1">
    <location>
        <begin position="257"/>
        <end position="288"/>
    </location>
</feature>
<feature type="compositionally biased region" description="Basic and acidic residues" evidence="1">
    <location>
        <begin position="72"/>
        <end position="101"/>
    </location>
</feature>
<comment type="caution">
    <text evidence="2">The sequence shown here is derived from an EMBL/GenBank/DDBJ whole genome shotgun (WGS) entry which is preliminary data.</text>
</comment>
<organism evidence="2 3">
    <name type="scientific">Rhizopus stolonifer</name>
    <name type="common">Rhizopus nigricans</name>
    <dbReference type="NCBI Taxonomy" id="4846"/>
    <lineage>
        <taxon>Eukaryota</taxon>
        <taxon>Fungi</taxon>
        <taxon>Fungi incertae sedis</taxon>
        <taxon>Mucoromycota</taxon>
        <taxon>Mucoromycotina</taxon>
        <taxon>Mucoromycetes</taxon>
        <taxon>Mucorales</taxon>
        <taxon>Mucorineae</taxon>
        <taxon>Rhizopodaceae</taxon>
        <taxon>Rhizopus</taxon>
    </lineage>
</organism>
<reference evidence="2 3" key="1">
    <citation type="journal article" date="2018" name="G3 (Bethesda)">
        <title>Phylogenetic and Phylogenomic Definition of Rhizopus Species.</title>
        <authorList>
            <person name="Gryganskyi A.P."/>
            <person name="Golan J."/>
            <person name="Dolatabadi S."/>
            <person name="Mondo S."/>
            <person name="Robb S."/>
            <person name="Idnurm A."/>
            <person name="Muszewska A."/>
            <person name="Steczkiewicz K."/>
            <person name="Masonjones S."/>
            <person name="Liao H.L."/>
            <person name="Gajdeczka M.T."/>
            <person name="Anike F."/>
            <person name="Vuek A."/>
            <person name="Anishchenko I.M."/>
            <person name="Voigt K."/>
            <person name="de Hoog G.S."/>
            <person name="Smith M.E."/>
            <person name="Heitman J."/>
            <person name="Vilgalys R."/>
            <person name="Stajich J.E."/>
        </authorList>
    </citation>
    <scope>NUCLEOTIDE SEQUENCE [LARGE SCALE GENOMIC DNA]</scope>
    <source>
        <strain evidence="2 3">LSU 92-RS-03</strain>
    </source>
</reference>
<protein>
    <submittedName>
        <fullName evidence="2">Uncharacterized protein</fullName>
    </submittedName>
</protein>
<evidence type="ECO:0000256" key="1">
    <source>
        <dbReference type="SAM" id="MobiDB-lite"/>
    </source>
</evidence>
<dbReference type="Proteomes" id="UP000253551">
    <property type="component" value="Unassembled WGS sequence"/>
</dbReference>
<name>A0A367IUC4_RHIST</name>
<feature type="compositionally biased region" description="Polar residues" evidence="1">
    <location>
        <begin position="275"/>
        <end position="288"/>
    </location>
</feature>
<feature type="region of interest" description="Disordered" evidence="1">
    <location>
        <begin position="69"/>
        <end position="101"/>
    </location>
</feature>
<accession>A0A367IUC4</accession>
<feature type="region of interest" description="Disordered" evidence="1">
    <location>
        <begin position="154"/>
        <end position="180"/>
    </location>
</feature>
<dbReference type="AlphaFoldDB" id="A0A367IUC4"/>
<evidence type="ECO:0000313" key="2">
    <source>
        <dbReference type="EMBL" id="RCH81293.1"/>
    </source>
</evidence>
<proteinExistence type="predicted"/>
<dbReference type="EMBL" id="PJQM01005586">
    <property type="protein sequence ID" value="RCH81293.1"/>
    <property type="molecule type" value="Genomic_DNA"/>
</dbReference>
<feature type="compositionally biased region" description="Low complexity" evidence="1">
    <location>
        <begin position="166"/>
        <end position="176"/>
    </location>
</feature>